<dbReference type="Pfam" id="PF01396">
    <property type="entry name" value="Zn_ribbon_Top1"/>
    <property type="match status" value="2"/>
</dbReference>
<dbReference type="GO" id="GO:0006310">
    <property type="term" value="P:DNA recombination"/>
    <property type="evidence" value="ECO:0007669"/>
    <property type="project" value="TreeGrafter"/>
</dbReference>
<keyword evidence="4" id="KW-0479">Metal-binding</keyword>
<dbReference type="SUPFAM" id="SSF57783">
    <property type="entry name" value="Zinc beta-ribbon"/>
    <property type="match status" value="1"/>
</dbReference>
<proteinExistence type="inferred from homology"/>
<evidence type="ECO:0000256" key="14">
    <source>
        <dbReference type="ARBA" id="ARBA00032235"/>
    </source>
</evidence>
<name>A0A557PGX6_9VIBR</name>
<keyword evidence="7" id="KW-0862">Zinc</keyword>
<dbReference type="GO" id="GO:0006265">
    <property type="term" value="P:DNA topological change"/>
    <property type="evidence" value="ECO:0007669"/>
    <property type="project" value="InterPro"/>
</dbReference>
<comment type="similarity">
    <text evidence="2">Belongs to the type IA topoisomerase family.</text>
</comment>
<dbReference type="NCBIfam" id="NF005829">
    <property type="entry name" value="PRK07726.1"/>
    <property type="match status" value="1"/>
</dbReference>
<dbReference type="InterPro" id="IPR013498">
    <property type="entry name" value="Topo_IA_Znf"/>
</dbReference>
<dbReference type="RefSeq" id="WP_144229602.1">
    <property type="nucleotide sequence ID" value="NZ_CANNCB010000028.1"/>
</dbReference>
<dbReference type="SMART" id="SM00437">
    <property type="entry name" value="TOP1Ac"/>
    <property type="match status" value="1"/>
</dbReference>
<dbReference type="Gene3D" id="2.70.20.10">
    <property type="entry name" value="Topoisomerase I, domain 3"/>
    <property type="match status" value="1"/>
</dbReference>
<evidence type="ECO:0000256" key="7">
    <source>
        <dbReference type="ARBA" id="ARBA00022833"/>
    </source>
</evidence>
<dbReference type="PROSITE" id="PS00396">
    <property type="entry name" value="TOPO_IA_1"/>
    <property type="match status" value="1"/>
</dbReference>
<evidence type="ECO:0000256" key="12">
    <source>
        <dbReference type="ARBA" id="ARBA00030003"/>
    </source>
</evidence>
<keyword evidence="9" id="KW-0799">Topoisomerase</keyword>
<evidence type="ECO:0000256" key="1">
    <source>
        <dbReference type="ARBA" id="ARBA00000213"/>
    </source>
</evidence>
<dbReference type="Pfam" id="PF01131">
    <property type="entry name" value="Topoisom_bac"/>
    <property type="match status" value="1"/>
</dbReference>
<dbReference type="InterPro" id="IPR003601">
    <property type="entry name" value="Topo_IA_2"/>
</dbReference>
<dbReference type="GO" id="GO:0006281">
    <property type="term" value="P:DNA repair"/>
    <property type="evidence" value="ECO:0007669"/>
    <property type="project" value="TreeGrafter"/>
</dbReference>
<dbReference type="PRINTS" id="PR00417">
    <property type="entry name" value="PRTPISMRASEI"/>
</dbReference>
<dbReference type="PANTHER" id="PTHR11390">
    <property type="entry name" value="PROKARYOTIC DNA TOPOISOMERASE"/>
    <property type="match status" value="1"/>
</dbReference>
<dbReference type="OrthoDB" id="9803554at2"/>
<dbReference type="Pfam" id="PF01751">
    <property type="entry name" value="Toprim"/>
    <property type="match status" value="1"/>
</dbReference>
<evidence type="ECO:0000313" key="18">
    <source>
        <dbReference type="EMBL" id="TVO39898.1"/>
    </source>
</evidence>
<evidence type="ECO:0000256" key="4">
    <source>
        <dbReference type="ARBA" id="ARBA00022723"/>
    </source>
</evidence>
<feature type="domain" description="Topo IA-type catalytic" evidence="17">
    <location>
        <begin position="153"/>
        <end position="617"/>
    </location>
</feature>
<dbReference type="InterPro" id="IPR000380">
    <property type="entry name" value="Topo_IA"/>
</dbReference>
<evidence type="ECO:0000256" key="13">
    <source>
        <dbReference type="ARBA" id="ARBA00031985"/>
    </source>
</evidence>
<evidence type="ECO:0000256" key="8">
    <source>
        <dbReference type="ARBA" id="ARBA00022842"/>
    </source>
</evidence>
<dbReference type="GO" id="GO:0003917">
    <property type="term" value="F:DNA topoisomerase type I (single strand cut, ATP-independent) activity"/>
    <property type="evidence" value="ECO:0007669"/>
    <property type="project" value="UniProtKB-EC"/>
</dbReference>
<dbReference type="GO" id="GO:0043597">
    <property type="term" value="C:cytoplasmic replication fork"/>
    <property type="evidence" value="ECO:0007669"/>
    <property type="project" value="TreeGrafter"/>
</dbReference>
<dbReference type="NCBIfam" id="TIGR01056">
    <property type="entry name" value="topB"/>
    <property type="match status" value="1"/>
</dbReference>
<evidence type="ECO:0000256" key="3">
    <source>
        <dbReference type="ARBA" id="ARBA00012891"/>
    </source>
</evidence>
<dbReference type="InterPro" id="IPR006171">
    <property type="entry name" value="TOPRIM_dom"/>
</dbReference>
<keyword evidence="5" id="KW-0677">Repeat</keyword>
<dbReference type="PROSITE" id="PS50880">
    <property type="entry name" value="TOPRIM"/>
    <property type="match status" value="1"/>
</dbReference>
<evidence type="ECO:0000259" key="16">
    <source>
        <dbReference type="PROSITE" id="PS50880"/>
    </source>
</evidence>
<dbReference type="InterPro" id="IPR023405">
    <property type="entry name" value="Topo_IA_core_domain"/>
</dbReference>
<dbReference type="InterPro" id="IPR023406">
    <property type="entry name" value="Topo_IA_AS"/>
</dbReference>
<protein>
    <recommendedName>
        <fullName evidence="3">DNA topoisomerase</fullName>
        <ecNumber evidence="3">5.6.2.1</ecNumber>
    </recommendedName>
    <alternativeName>
        <fullName evidence="15">Omega-protein</fullName>
    </alternativeName>
    <alternativeName>
        <fullName evidence="14">Relaxing enzyme</fullName>
    </alternativeName>
    <alternativeName>
        <fullName evidence="12">Swivelase</fullName>
    </alternativeName>
    <alternativeName>
        <fullName evidence="13">Untwisting enzyme</fullName>
    </alternativeName>
</protein>
<evidence type="ECO:0000259" key="17">
    <source>
        <dbReference type="PROSITE" id="PS52039"/>
    </source>
</evidence>
<dbReference type="SMART" id="SM00493">
    <property type="entry name" value="TOPRIM"/>
    <property type="match status" value="1"/>
</dbReference>
<keyword evidence="10" id="KW-0238">DNA-binding</keyword>
<dbReference type="InterPro" id="IPR034144">
    <property type="entry name" value="TOPRIM_TopoIII"/>
</dbReference>
<dbReference type="Gene3D" id="1.10.290.10">
    <property type="entry name" value="Topoisomerase I, domain 4"/>
    <property type="match status" value="1"/>
</dbReference>
<evidence type="ECO:0000256" key="2">
    <source>
        <dbReference type="ARBA" id="ARBA00009446"/>
    </source>
</evidence>
<dbReference type="Gene3D" id="3.40.50.140">
    <property type="match status" value="1"/>
</dbReference>
<evidence type="ECO:0000313" key="19">
    <source>
        <dbReference type="Proteomes" id="UP000319828"/>
    </source>
</evidence>
<dbReference type="SUPFAM" id="SSF56712">
    <property type="entry name" value="Prokaryotic type I DNA topoisomerase"/>
    <property type="match status" value="1"/>
</dbReference>
<dbReference type="AlphaFoldDB" id="A0A557PGX6"/>
<dbReference type="GO" id="GO:0008270">
    <property type="term" value="F:zinc ion binding"/>
    <property type="evidence" value="ECO:0007669"/>
    <property type="project" value="UniProtKB-KW"/>
</dbReference>
<dbReference type="GO" id="GO:0003677">
    <property type="term" value="F:DNA binding"/>
    <property type="evidence" value="ECO:0007669"/>
    <property type="project" value="UniProtKB-KW"/>
</dbReference>
<accession>A0A557PGX6</accession>
<dbReference type="InterPro" id="IPR013497">
    <property type="entry name" value="Topo_IA_cen"/>
</dbReference>
<reference evidence="18 19" key="1">
    <citation type="submission" date="2019-07" db="EMBL/GenBank/DDBJ databases">
        <title>The draft genome sequence of Vibrio algivorus M1486.</title>
        <authorList>
            <person name="Meng X."/>
        </authorList>
    </citation>
    <scope>NUCLEOTIDE SEQUENCE [LARGE SCALE GENOMIC DNA]</scope>
    <source>
        <strain evidence="18 19">M1486</strain>
    </source>
</reference>
<dbReference type="PANTHER" id="PTHR11390:SF21">
    <property type="entry name" value="DNA TOPOISOMERASE 3-ALPHA"/>
    <property type="match status" value="1"/>
</dbReference>
<dbReference type="InterPro" id="IPR013824">
    <property type="entry name" value="Topo_IA_cen_sub1"/>
</dbReference>
<dbReference type="SMART" id="SM00436">
    <property type="entry name" value="TOP1Bc"/>
    <property type="match status" value="1"/>
</dbReference>
<dbReference type="PROSITE" id="PS52039">
    <property type="entry name" value="TOPO_IA_2"/>
    <property type="match status" value="1"/>
</dbReference>
<dbReference type="CDD" id="cd03362">
    <property type="entry name" value="TOPRIM_TopoIA_TopoIII"/>
    <property type="match status" value="1"/>
</dbReference>
<keyword evidence="11 18" id="KW-0413">Isomerase</keyword>
<evidence type="ECO:0000256" key="11">
    <source>
        <dbReference type="ARBA" id="ARBA00023235"/>
    </source>
</evidence>
<feature type="domain" description="Toprim" evidence="16">
    <location>
        <begin position="1"/>
        <end position="136"/>
    </location>
</feature>
<comment type="caution">
    <text evidence="18">The sequence shown here is derived from an EMBL/GenBank/DDBJ whole genome shotgun (WGS) entry which is preliminary data.</text>
</comment>
<keyword evidence="6" id="KW-0863">Zinc-finger</keyword>
<keyword evidence="8" id="KW-0460">Magnesium</keyword>
<dbReference type="InterPro" id="IPR003602">
    <property type="entry name" value="Topo_IA_DNA-bd_dom"/>
</dbReference>
<dbReference type="EC" id="5.6.2.1" evidence="3"/>
<dbReference type="EMBL" id="VMKJ01000001">
    <property type="protein sequence ID" value="TVO39898.1"/>
    <property type="molecule type" value="Genomic_DNA"/>
</dbReference>
<dbReference type="InterPro" id="IPR013826">
    <property type="entry name" value="Topo_IA_cen_sub3"/>
</dbReference>
<organism evidence="18 19">
    <name type="scientific">Vibrio algivorus</name>
    <dbReference type="NCBI Taxonomy" id="1667024"/>
    <lineage>
        <taxon>Bacteria</taxon>
        <taxon>Pseudomonadati</taxon>
        <taxon>Pseudomonadota</taxon>
        <taxon>Gammaproteobacteria</taxon>
        <taxon>Vibrionales</taxon>
        <taxon>Vibrionaceae</taxon>
        <taxon>Vibrio</taxon>
    </lineage>
</organism>
<dbReference type="Proteomes" id="UP000319828">
    <property type="component" value="Unassembled WGS sequence"/>
</dbReference>
<dbReference type="Gene3D" id="3.30.65.10">
    <property type="entry name" value="Bacterial Topoisomerase I, domain 1"/>
    <property type="match status" value="2"/>
</dbReference>
<evidence type="ECO:0000256" key="15">
    <source>
        <dbReference type="ARBA" id="ARBA00032877"/>
    </source>
</evidence>
<evidence type="ECO:0000256" key="5">
    <source>
        <dbReference type="ARBA" id="ARBA00022737"/>
    </source>
</evidence>
<comment type="catalytic activity">
    <reaction evidence="1">
        <text>ATP-independent breakage of single-stranded DNA, followed by passage and rejoining.</text>
        <dbReference type="EC" id="5.6.2.1"/>
    </reaction>
</comment>
<dbReference type="InterPro" id="IPR013825">
    <property type="entry name" value="Topo_IA_cen_sub2"/>
</dbReference>
<evidence type="ECO:0000256" key="10">
    <source>
        <dbReference type="ARBA" id="ARBA00023125"/>
    </source>
</evidence>
<gene>
    <name evidence="18" type="primary">topB</name>
    <name evidence="18" type="ORF">FOF44_00055</name>
</gene>
<evidence type="ECO:0000256" key="9">
    <source>
        <dbReference type="ARBA" id="ARBA00023029"/>
    </source>
</evidence>
<dbReference type="InterPro" id="IPR005738">
    <property type="entry name" value="TopoIII"/>
</dbReference>
<evidence type="ECO:0000256" key="6">
    <source>
        <dbReference type="ARBA" id="ARBA00022771"/>
    </source>
</evidence>
<dbReference type="Gene3D" id="1.10.460.10">
    <property type="entry name" value="Topoisomerase I, domain 2"/>
    <property type="match status" value="1"/>
</dbReference>
<sequence length="799" mass="89544">MRVFIAEKPSLARAIFEGLGGNPNSQKKEGYYQHEQDVVTWCFGHMLELFDPDDYNDEYKKWRFSDLPLQTVYPPKLKAKPESKKQLSIILKLIKEADTLVHAGDPDEEGCLLIDEILGYANNRKPVERLLVADLNLAPVKKSLANMKPNQEFKAMSDSALARSLADQTFGYNLTRGCTLKGREKGYQGVLNVGRVQSAVLGLVNARTLANLNHQESYYYDVFADMDIHGHTIQAKYQCKEDDQIDEKNRLISEPNAQHIAERVKGKEALVTLAMTKPENSKPPLPLNLSTLQQLCAKQFGYSATETLTIMQGLYETHKLLTYPRTDNRYLSDEHFYQTSDMAKAIIATLPGLAEAVDKMDTTQKHKAFNASKIEAHHAIVPTTKLGSDIVLNEKEKNVYQLVAIHFIGLFYPDAIRDKTKVTFNIDGDQFNATQSVLKQRGWEVLHKSGANIQEEAIPEFDLSTLAFNQQGSCLASLVDKKKTTPPKYFTESTLLTAMTRAAKFIDDLELKKALEAKDEGSSDQGSIGTEATRASILEKLAKNTTLISIGKEKGYKEAVWKTTQQGQEFCKALPDEVIKPDISAKWAQMQAQIRAGELSVEQFIHDIDQYVQARIKQLEEHGIDITGSAPACPKCRNGFLIKRKNKKSDKGDFWTCNQYPECKTAFPDKAGKPVLTAKKTAIPKNAPTCPTCQKDKLVMRQGSNGAFWSCTGYPSCQSSFPDKEGKPVSNRKPKYSISDTELCPKCQKGLVRLPAKREGVYWWRCSGKTCDIKFFDVSSTQRPDYDKGAIGHNKSENK</sequence>